<keyword evidence="2" id="KW-0255">Endonuclease</keyword>
<dbReference type="EMBL" id="JAPJZI010000001">
    <property type="protein sequence ID" value="MDA5400308.1"/>
    <property type="molecule type" value="Genomic_DNA"/>
</dbReference>
<dbReference type="InterPro" id="IPR029052">
    <property type="entry name" value="Metallo-depent_PP-like"/>
</dbReference>
<dbReference type="PANTHER" id="PTHR39323:SF1">
    <property type="entry name" value="BLR1149 PROTEIN"/>
    <property type="match status" value="1"/>
</dbReference>
<sequence length="228" mass="24905">MISTAEIVINDTLAVCDPLGSLYLPDSDTLVVSDLHLETGAAYARRGMMLPPYDTALTLTLLTSVIERYRPARVVSLGDSFHDRRGASALPEASQLQIRALMAGREWFWIAGNHDPDHPDGLAGDCVQELYLDGLCFRHEPLENEDATGEIAGHLHPAARVVRRGKGVRRPCFATDGQRLIMPAFGVTTGGLNIRNAAFDGLFDLQSLTAHLLGRERIYSVPFGRLIG</sequence>
<comment type="caution">
    <text evidence="2">The sequence shown here is derived from an EMBL/GenBank/DDBJ whole genome shotgun (WGS) entry which is preliminary data.</text>
</comment>
<dbReference type="PIRSF" id="PIRSF000887">
    <property type="entry name" value="Pesterase_MJ0037"/>
    <property type="match status" value="1"/>
</dbReference>
<proteinExistence type="predicted"/>
<accession>A0A9X3UKI0</accession>
<evidence type="ECO:0000259" key="1">
    <source>
        <dbReference type="Pfam" id="PF00149"/>
    </source>
</evidence>
<keyword evidence="2" id="KW-0436">Ligase</keyword>
<dbReference type="InterPro" id="IPR026336">
    <property type="entry name" value="PdeM-like"/>
</dbReference>
<dbReference type="GO" id="GO:0016874">
    <property type="term" value="F:ligase activity"/>
    <property type="evidence" value="ECO:0007669"/>
    <property type="project" value="UniProtKB-KW"/>
</dbReference>
<dbReference type="GO" id="GO:0004519">
    <property type="term" value="F:endonuclease activity"/>
    <property type="evidence" value="ECO:0007669"/>
    <property type="project" value="UniProtKB-KW"/>
</dbReference>
<dbReference type="Pfam" id="PF00149">
    <property type="entry name" value="Metallophos"/>
    <property type="match status" value="1"/>
</dbReference>
<dbReference type="InterPro" id="IPR004843">
    <property type="entry name" value="Calcineurin-like_PHP"/>
</dbReference>
<gene>
    <name evidence="2" type="primary">pdeM</name>
    <name evidence="2" type="ORF">OQ273_17145</name>
</gene>
<dbReference type="PANTHER" id="PTHR39323">
    <property type="entry name" value="BLR1149 PROTEIN"/>
    <property type="match status" value="1"/>
</dbReference>
<protein>
    <submittedName>
        <fullName evidence="2">Ligase-associated DNA damage response endonuclease PdeM</fullName>
        <ecNumber evidence="2">3.1.-.-</ecNumber>
    </submittedName>
</protein>
<feature type="domain" description="Calcineurin-like phosphoesterase" evidence="1">
    <location>
        <begin position="30"/>
        <end position="131"/>
    </location>
</feature>
<keyword evidence="2" id="KW-0378">Hydrolase</keyword>
<dbReference type="GO" id="GO:0016787">
    <property type="term" value="F:hydrolase activity"/>
    <property type="evidence" value="ECO:0007669"/>
    <property type="project" value="UniProtKB-KW"/>
</dbReference>
<dbReference type="EC" id="3.1.-.-" evidence="2"/>
<organism evidence="2 3">
    <name type="scientific">Hoeflea prorocentri</name>
    <dbReference type="NCBI Taxonomy" id="1922333"/>
    <lineage>
        <taxon>Bacteria</taxon>
        <taxon>Pseudomonadati</taxon>
        <taxon>Pseudomonadota</taxon>
        <taxon>Alphaproteobacteria</taxon>
        <taxon>Hyphomicrobiales</taxon>
        <taxon>Rhizobiaceae</taxon>
        <taxon>Hoeflea</taxon>
    </lineage>
</organism>
<name>A0A9X3UKI0_9HYPH</name>
<keyword evidence="3" id="KW-1185">Reference proteome</keyword>
<dbReference type="SUPFAM" id="SSF56300">
    <property type="entry name" value="Metallo-dependent phosphatases"/>
    <property type="match status" value="1"/>
</dbReference>
<reference evidence="2" key="1">
    <citation type="submission" date="2022-11" db="EMBL/GenBank/DDBJ databases">
        <title>Draft genome sequence of Hoeflea poritis E7-10 and Hoeflea prorocentri PM5-8, separated from scleractinian coral Porites lutea and marine dinoflagellate.</title>
        <authorList>
            <person name="Zhang G."/>
            <person name="Wei Q."/>
            <person name="Cai L."/>
        </authorList>
    </citation>
    <scope>NUCLEOTIDE SEQUENCE</scope>
    <source>
        <strain evidence="2">PM5-8</strain>
    </source>
</reference>
<dbReference type="AlphaFoldDB" id="A0A9X3UKI0"/>
<dbReference type="Gene3D" id="3.60.21.10">
    <property type="match status" value="1"/>
</dbReference>
<evidence type="ECO:0000313" key="3">
    <source>
        <dbReference type="Proteomes" id="UP001151234"/>
    </source>
</evidence>
<evidence type="ECO:0000313" key="2">
    <source>
        <dbReference type="EMBL" id="MDA5400308.1"/>
    </source>
</evidence>
<keyword evidence="2" id="KW-0540">Nuclease</keyword>
<dbReference type="Proteomes" id="UP001151234">
    <property type="component" value="Unassembled WGS sequence"/>
</dbReference>
<dbReference type="InterPro" id="IPR024173">
    <property type="entry name" value="Pesterase_MJ0037-like"/>
</dbReference>
<dbReference type="NCBIfam" id="TIGR04123">
    <property type="entry name" value="P_estr_lig_assc"/>
    <property type="match status" value="1"/>
</dbReference>